<dbReference type="EMBL" id="JACEGQ020000048">
    <property type="protein sequence ID" value="KAH8479746.1"/>
    <property type="molecule type" value="Genomic_DNA"/>
</dbReference>
<dbReference type="InterPro" id="IPR026960">
    <property type="entry name" value="RVT-Znf"/>
</dbReference>
<gene>
    <name evidence="2" type="ORF">H0E87_031428</name>
</gene>
<comment type="caution">
    <text evidence="2">The sequence shown here is derived from an EMBL/GenBank/DDBJ whole genome shotgun (WGS) entry which is preliminary data.</text>
</comment>
<dbReference type="Proteomes" id="UP000807159">
    <property type="component" value="Unassembled WGS sequence"/>
</dbReference>
<feature type="non-terminal residue" evidence="2">
    <location>
        <position position="242"/>
    </location>
</feature>
<accession>A0A8T2WES3</accession>
<feature type="domain" description="Reverse transcriptase zinc-binding" evidence="1">
    <location>
        <begin position="4"/>
        <end position="83"/>
    </location>
</feature>
<organism evidence="2 3">
    <name type="scientific">Populus deltoides</name>
    <name type="common">Eastern poplar</name>
    <name type="synonym">Eastern cottonwood</name>
    <dbReference type="NCBI Taxonomy" id="3696"/>
    <lineage>
        <taxon>Eukaryota</taxon>
        <taxon>Viridiplantae</taxon>
        <taxon>Streptophyta</taxon>
        <taxon>Embryophyta</taxon>
        <taxon>Tracheophyta</taxon>
        <taxon>Spermatophyta</taxon>
        <taxon>Magnoliopsida</taxon>
        <taxon>eudicotyledons</taxon>
        <taxon>Gunneridae</taxon>
        <taxon>Pentapetalae</taxon>
        <taxon>rosids</taxon>
        <taxon>fabids</taxon>
        <taxon>Malpighiales</taxon>
        <taxon>Salicaceae</taxon>
        <taxon>Saliceae</taxon>
        <taxon>Populus</taxon>
    </lineage>
</organism>
<sequence>PFLAHAYDFFRPVGSMVSWNPVVWEQWSLPKHNFILWLAVLGRLRTRDRLQFLPIDPTCAFCRCEEETHAHLFFSCNWTGCLWAKIKSWLRIGRRMLSLNSALRGLNSKRSNVEFRMRRVSLAITVYLIWEERNKRVFDATSRGVDIMVGCSPWLTGDCILLLSLAIGCPVSLPSPRPVIHGQSLHTMAWLCMVQLYSSWLLLGLSSSRHGGSQASLFDRLMLSLHGCAVSAWLLGFVQISC</sequence>
<dbReference type="PANTHER" id="PTHR33116">
    <property type="entry name" value="REVERSE TRANSCRIPTASE ZINC-BINDING DOMAIN-CONTAINING PROTEIN-RELATED-RELATED"/>
    <property type="match status" value="1"/>
</dbReference>
<dbReference type="PANTHER" id="PTHR33116:SF84">
    <property type="entry name" value="RNA-DIRECTED DNA POLYMERASE"/>
    <property type="match status" value="1"/>
</dbReference>
<name>A0A8T2WES3_POPDE</name>
<evidence type="ECO:0000313" key="2">
    <source>
        <dbReference type="EMBL" id="KAH8479746.1"/>
    </source>
</evidence>
<evidence type="ECO:0000313" key="3">
    <source>
        <dbReference type="Proteomes" id="UP000807159"/>
    </source>
</evidence>
<protein>
    <recommendedName>
        <fullName evidence="1">Reverse transcriptase zinc-binding domain-containing protein</fullName>
    </recommendedName>
</protein>
<keyword evidence="3" id="KW-1185">Reference proteome</keyword>
<dbReference type="Pfam" id="PF13966">
    <property type="entry name" value="zf-RVT"/>
    <property type="match status" value="1"/>
</dbReference>
<proteinExistence type="predicted"/>
<reference evidence="2" key="1">
    <citation type="journal article" date="2021" name="J. Hered.">
        <title>Genome Assembly of Salicaceae Populus deltoides (Eastern Cottonwood) I-69 Based on Nanopore Sequencing and Hi-C Technologies.</title>
        <authorList>
            <person name="Bai S."/>
            <person name="Wu H."/>
            <person name="Zhang J."/>
            <person name="Pan Z."/>
            <person name="Zhao W."/>
            <person name="Li Z."/>
            <person name="Tong C."/>
        </authorList>
    </citation>
    <scope>NUCLEOTIDE SEQUENCE</scope>
    <source>
        <tissue evidence="2">Leaf</tissue>
    </source>
</reference>
<evidence type="ECO:0000259" key="1">
    <source>
        <dbReference type="Pfam" id="PF13966"/>
    </source>
</evidence>
<dbReference type="AlphaFoldDB" id="A0A8T2WES3"/>